<evidence type="ECO:0000256" key="1">
    <source>
        <dbReference type="SAM" id="SignalP"/>
    </source>
</evidence>
<organism evidence="3 6">
    <name type="scientific">Pseudoalteromonas aurantia</name>
    <dbReference type="NCBI Taxonomy" id="43654"/>
    <lineage>
        <taxon>Bacteria</taxon>
        <taxon>Pseudomonadati</taxon>
        <taxon>Pseudomonadota</taxon>
        <taxon>Gammaproteobacteria</taxon>
        <taxon>Alteromonadales</taxon>
        <taxon>Pseudoalteromonadaceae</taxon>
        <taxon>Pseudoalteromonas</taxon>
    </lineage>
</organism>
<proteinExistence type="predicted"/>
<comment type="caution">
    <text evidence="3">The sequence shown here is derived from an EMBL/GenBank/DDBJ whole genome shotgun (WGS) entry which is preliminary data.</text>
</comment>
<sequence length="136" mass="15068">MKISMFLCALGAFLVGCSLTGTVNREQLKYTQWQLTHIGQDVIVDSSVSLRFIEAMQVNGFSGCNRFFGLGKIEEGQLFVRDMGMTRKLCDEPVNKVEQMLLNMLEIGVPAKIEKGTLIFSGQPRLTFKSIISVAG</sequence>
<dbReference type="RefSeq" id="WP_138592439.1">
    <property type="nucleotide sequence ID" value="NZ_PNBW01000046.1"/>
</dbReference>
<dbReference type="EMBL" id="PNBX01000060">
    <property type="protein sequence ID" value="TMO67309.1"/>
    <property type="molecule type" value="Genomic_DNA"/>
</dbReference>
<dbReference type="EMBL" id="PNBW01000046">
    <property type="protein sequence ID" value="TMO74792.1"/>
    <property type="molecule type" value="Genomic_DNA"/>
</dbReference>
<feature type="signal peptide" evidence="1">
    <location>
        <begin position="1"/>
        <end position="20"/>
    </location>
</feature>
<dbReference type="InterPro" id="IPR053147">
    <property type="entry name" value="Hsp_HslJ-like"/>
</dbReference>
<dbReference type="InterPro" id="IPR005184">
    <property type="entry name" value="DUF306_Meta_HslJ"/>
</dbReference>
<dbReference type="PROSITE" id="PS51257">
    <property type="entry name" value="PROKAR_LIPOPROTEIN"/>
    <property type="match status" value="1"/>
</dbReference>
<evidence type="ECO:0000313" key="5">
    <source>
        <dbReference type="Proteomes" id="UP000307164"/>
    </source>
</evidence>
<evidence type="ECO:0000313" key="4">
    <source>
        <dbReference type="EMBL" id="TMO74792.1"/>
    </source>
</evidence>
<gene>
    <name evidence="3" type="ORF">CWC19_13965</name>
    <name evidence="4" type="ORF">CWC20_09720</name>
</gene>
<reference evidence="3" key="3">
    <citation type="submission" date="2019-09" db="EMBL/GenBank/DDBJ databases">
        <title>Co-occurence of chitin degradation, pigmentation and bioactivity in marine Pseudoalteromonas.</title>
        <authorList>
            <person name="Sonnenschein E.C."/>
            <person name="Bech P.K."/>
        </authorList>
    </citation>
    <scope>NUCLEOTIDE SEQUENCE</scope>
    <source>
        <strain evidence="3">S3790</strain>
        <strain evidence="5">S3895</strain>
    </source>
</reference>
<keyword evidence="1" id="KW-0732">Signal</keyword>
<name>A0A5S3V738_9GAMM</name>
<accession>A0A5S3V738</accession>
<reference evidence="3 6" key="1">
    <citation type="submission" date="2018-01" db="EMBL/GenBank/DDBJ databases">
        <authorList>
            <person name="Paulsen S."/>
            <person name="Gram L.K."/>
        </authorList>
    </citation>
    <scope>NUCLEOTIDE SEQUENCE [LARGE SCALE GENOMIC DNA]</scope>
    <source>
        <strain evidence="3 6">S3790</strain>
        <strain evidence="4">S3895</strain>
    </source>
</reference>
<reference evidence="6" key="2">
    <citation type="submission" date="2019-06" db="EMBL/GenBank/DDBJ databases">
        <title>Co-occurence of chitin degradation, pigmentation and bioactivity in marine Pseudoalteromonas.</title>
        <authorList>
            <person name="Sonnenschein E.C."/>
            <person name="Bech P.K."/>
        </authorList>
    </citation>
    <scope>NUCLEOTIDE SEQUENCE [LARGE SCALE GENOMIC DNA]</scope>
    <source>
        <strain evidence="6">S3790</strain>
        <strain evidence="4">S3895</strain>
    </source>
</reference>
<dbReference type="Proteomes" id="UP000307217">
    <property type="component" value="Unassembled WGS sequence"/>
</dbReference>
<dbReference type="Gene3D" id="2.40.128.270">
    <property type="match status" value="1"/>
</dbReference>
<dbReference type="Pfam" id="PF03724">
    <property type="entry name" value="META"/>
    <property type="match status" value="1"/>
</dbReference>
<evidence type="ECO:0000259" key="2">
    <source>
        <dbReference type="Pfam" id="PF03724"/>
    </source>
</evidence>
<evidence type="ECO:0000313" key="6">
    <source>
        <dbReference type="Proteomes" id="UP000307217"/>
    </source>
</evidence>
<dbReference type="PANTHER" id="PTHR35535">
    <property type="entry name" value="HEAT SHOCK PROTEIN HSLJ"/>
    <property type="match status" value="1"/>
</dbReference>
<dbReference type="PANTHER" id="PTHR35535:SF1">
    <property type="entry name" value="HEAT SHOCK PROTEIN HSLJ"/>
    <property type="match status" value="1"/>
</dbReference>
<dbReference type="Proteomes" id="UP000307164">
    <property type="component" value="Unassembled WGS sequence"/>
</dbReference>
<feature type="domain" description="DUF306" evidence="2">
    <location>
        <begin position="26"/>
        <end position="128"/>
    </location>
</feature>
<keyword evidence="5" id="KW-1185">Reference proteome</keyword>
<dbReference type="AlphaFoldDB" id="A0A5S3V738"/>
<dbReference type="InterPro" id="IPR038670">
    <property type="entry name" value="HslJ-like_sf"/>
</dbReference>
<protein>
    <submittedName>
        <fullName evidence="3">Heat-shock protein</fullName>
    </submittedName>
</protein>
<dbReference type="OrthoDB" id="5348860at2"/>
<evidence type="ECO:0000313" key="3">
    <source>
        <dbReference type="EMBL" id="TMO67309.1"/>
    </source>
</evidence>
<feature type="chain" id="PRO_5024291128" evidence="1">
    <location>
        <begin position="21"/>
        <end position="136"/>
    </location>
</feature>